<reference evidence="6" key="1">
    <citation type="journal article" date="2023" name="Insect Mol. Biol.">
        <title>Genome sequencing provides insights into the evolution of gene families encoding plant cell wall-degrading enzymes in longhorned beetles.</title>
        <authorList>
            <person name="Shin N.R."/>
            <person name="Okamura Y."/>
            <person name="Kirsch R."/>
            <person name="Pauchet Y."/>
        </authorList>
    </citation>
    <scope>NUCLEOTIDE SEQUENCE</scope>
    <source>
        <strain evidence="6">RBIC_L_NR</strain>
    </source>
</reference>
<dbReference type="PANTHER" id="PTHR45845:SF3">
    <property type="entry name" value="PURATROPHIN-1-LIKE, ISOFORM A"/>
    <property type="match status" value="1"/>
</dbReference>
<evidence type="ECO:0000313" key="7">
    <source>
        <dbReference type="Proteomes" id="UP001162156"/>
    </source>
</evidence>
<dbReference type="PANTHER" id="PTHR45845">
    <property type="entry name" value="RHO GUANINE NUCLEOTIDE EXCHANGE FACTOR-RELATED"/>
    <property type="match status" value="1"/>
</dbReference>
<dbReference type="Gene3D" id="2.30.29.30">
    <property type="entry name" value="Pleckstrin-homology domain (PH domain)/Phosphotyrosine-binding domain (PTB)"/>
    <property type="match status" value="1"/>
</dbReference>
<sequence length="764" mass="87201">MKVFREKLEDTRERIEDSSRCFLLLESCQDILDDDTKEQEEFIKLAEKSGNEKLGQICKTAKKHEGVLDPNQPPDKEKNDQDKSPPYSAAEISASSTPVKSQYTQIRRRSVSSLAFIYHCNHHAAGEMCNCCESDTENTVSYKLKKKYIQTLQNCVCNNSASGKDTLERKNSGILGGIKEERESVENLLEKIDSEHNDCNRCDSGVSTADNSVGDESVNSSDDIEEDHYSEERRKVPPISANNHLYCHASTLDLPSDALYNNMDPKTQKTLSYIIKEMIETERDYVKSLDYIIVNYIPELQREDIPQALRGQRNTVFGNVEKIYEFHSQHFLTELEECENNPLQVGQIFLKYDMRFYLYALYNKNKPKSDSLMSEYGSLFFKSKQLELEDKMDLASYLLKPVQRMGKYALLLQQMMKACPMSSFSSSDRGVQEIEDLRQAEEMVRFQLRHGNDLLAMDSIRECDVNLKEQGRLLRQNEFLVWEGRSGKKSLRQVFLFEELILFSKARRFPDRKNLDLYIYKNSIKMTDIGLTAKIGDSPTKFEIWFRKRKPNDTFTLQSMTEEVKKIWTEELSQLLWRQAIKNRAVRMAEMSSMGIGNKPCLDIRPSGNQISDRSISFAQLSRSDVIPSISECDNSGDDNDDDDSVYYSCDDEVICYTNNACGSRGQLYKINAVPRFRNSIVGPVSESCRNVKRPHSVISMSSVSSSSTSSGGSSGMPAGQTHSVSLSFDSTCESPKPYHRSATLNSQCSVGEWHHSRYVDGFR</sequence>
<evidence type="ECO:0000259" key="4">
    <source>
        <dbReference type="PROSITE" id="PS50003"/>
    </source>
</evidence>
<dbReference type="Pfam" id="PF22697">
    <property type="entry name" value="SOS1_NGEF_PH"/>
    <property type="match status" value="1"/>
</dbReference>
<dbReference type="AlphaFoldDB" id="A0AAV8XJY2"/>
<dbReference type="Pfam" id="PF00621">
    <property type="entry name" value="RhoGEF"/>
    <property type="match status" value="1"/>
</dbReference>
<feature type="region of interest" description="Disordered" evidence="3">
    <location>
        <begin position="207"/>
        <end position="232"/>
    </location>
</feature>
<feature type="domain" description="PH" evidence="4">
    <location>
        <begin position="466"/>
        <end position="577"/>
    </location>
</feature>
<feature type="region of interest" description="Disordered" evidence="3">
    <location>
        <begin position="698"/>
        <end position="729"/>
    </location>
</feature>
<evidence type="ECO:0000313" key="6">
    <source>
        <dbReference type="EMBL" id="KAJ8938979.1"/>
    </source>
</evidence>
<dbReference type="EMBL" id="JANEYF010003129">
    <property type="protein sequence ID" value="KAJ8938979.1"/>
    <property type="molecule type" value="Genomic_DNA"/>
</dbReference>
<dbReference type="CDD" id="cd00160">
    <property type="entry name" value="RhoGEF"/>
    <property type="match status" value="1"/>
</dbReference>
<proteinExistence type="predicted"/>
<organism evidence="6 7">
    <name type="scientific">Rhamnusium bicolor</name>
    <dbReference type="NCBI Taxonomy" id="1586634"/>
    <lineage>
        <taxon>Eukaryota</taxon>
        <taxon>Metazoa</taxon>
        <taxon>Ecdysozoa</taxon>
        <taxon>Arthropoda</taxon>
        <taxon>Hexapoda</taxon>
        <taxon>Insecta</taxon>
        <taxon>Pterygota</taxon>
        <taxon>Neoptera</taxon>
        <taxon>Endopterygota</taxon>
        <taxon>Coleoptera</taxon>
        <taxon>Polyphaga</taxon>
        <taxon>Cucujiformia</taxon>
        <taxon>Chrysomeloidea</taxon>
        <taxon>Cerambycidae</taxon>
        <taxon>Lepturinae</taxon>
        <taxon>Rhagiini</taxon>
        <taxon>Rhamnusium</taxon>
    </lineage>
</organism>
<gene>
    <name evidence="6" type="ORF">NQ314_011275</name>
</gene>
<dbReference type="Proteomes" id="UP001162156">
    <property type="component" value="Unassembled WGS sequence"/>
</dbReference>
<keyword evidence="7" id="KW-1185">Reference proteome</keyword>
<dbReference type="SMART" id="SM00233">
    <property type="entry name" value="PH"/>
    <property type="match status" value="1"/>
</dbReference>
<feature type="compositionally biased region" description="Low complexity" evidence="3">
    <location>
        <begin position="698"/>
        <end position="712"/>
    </location>
</feature>
<evidence type="ECO:0000256" key="1">
    <source>
        <dbReference type="ARBA" id="ARBA00022553"/>
    </source>
</evidence>
<dbReference type="InterPro" id="IPR055251">
    <property type="entry name" value="SOS1_NGEF_PH"/>
</dbReference>
<evidence type="ECO:0000256" key="2">
    <source>
        <dbReference type="ARBA" id="ARBA00022658"/>
    </source>
</evidence>
<dbReference type="SUPFAM" id="SSF48065">
    <property type="entry name" value="DBL homology domain (DH-domain)"/>
    <property type="match status" value="1"/>
</dbReference>
<dbReference type="InterPro" id="IPR011993">
    <property type="entry name" value="PH-like_dom_sf"/>
</dbReference>
<feature type="region of interest" description="Disordered" evidence="3">
    <location>
        <begin position="63"/>
        <end position="103"/>
    </location>
</feature>
<protein>
    <recommendedName>
        <fullName evidence="8">Puratrophin-1</fullName>
    </recommendedName>
</protein>
<dbReference type="PROSITE" id="PS50003">
    <property type="entry name" value="PH_DOMAIN"/>
    <property type="match status" value="1"/>
</dbReference>
<evidence type="ECO:0000259" key="5">
    <source>
        <dbReference type="PROSITE" id="PS50010"/>
    </source>
</evidence>
<name>A0AAV8XJY2_9CUCU</name>
<keyword evidence="2" id="KW-0344">Guanine-nucleotide releasing factor</keyword>
<dbReference type="PROSITE" id="PS50010">
    <property type="entry name" value="DH_2"/>
    <property type="match status" value="1"/>
</dbReference>
<evidence type="ECO:0000256" key="3">
    <source>
        <dbReference type="SAM" id="MobiDB-lite"/>
    </source>
</evidence>
<dbReference type="InterPro" id="IPR035899">
    <property type="entry name" value="DBL_dom_sf"/>
</dbReference>
<dbReference type="InterPro" id="IPR000219">
    <property type="entry name" value="DH_dom"/>
</dbReference>
<feature type="domain" description="DH" evidence="5">
    <location>
        <begin position="270"/>
        <end position="454"/>
    </location>
</feature>
<dbReference type="FunFam" id="2.30.29.30:FF:000078">
    <property type="entry name" value="Guanine nucleotide exchange factor DBS"/>
    <property type="match status" value="1"/>
</dbReference>
<keyword evidence="1" id="KW-0597">Phosphoprotein</keyword>
<dbReference type="InterPro" id="IPR052231">
    <property type="entry name" value="Rho_GEF_signaling-related"/>
</dbReference>
<dbReference type="Gene3D" id="1.20.900.10">
    <property type="entry name" value="Dbl homology (DH) domain"/>
    <property type="match status" value="1"/>
</dbReference>
<evidence type="ECO:0008006" key="8">
    <source>
        <dbReference type="Google" id="ProtNLM"/>
    </source>
</evidence>
<dbReference type="SUPFAM" id="SSF50729">
    <property type="entry name" value="PH domain-like"/>
    <property type="match status" value="1"/>
</dbReference>
<dbReference type="GO" id="GO:0005085">
    <property type="term" value="F:guanyl-nucleotide exchange factor activity"/>
    <property type="evidence" value="ECO:0007669"/>
    <property type="project" value="UniProtKB-KW"/>
</dbReference>
<dbReference type="CDD" id="cd13242">
    <property type="entry name" value="PH_puratrophin-1"/>
    <property type="match status" value="1"/>
</dbReference>
<comment type="caution">
    <text evidence="6">The sequence shown here is derived from an EMBL/GenBank/DDBJ whole genome shotgun (WGS) entry which is preliminary data.</text>
</comment>
<accession>A0AAV8XJY2</accession>
<feature type="compositionally biased region" description="Basic and acidic residues" evidence="3">
    <location>
        <begin position="74"/>
        <end position="83"/>
    </location>
</feature>
<feature type="compositionally biased region" description="Polar residues" evidence="3">
    <location>
        <begin position="93"/>
        <end position="103"/>
    </location>
</feature>
<dbReference type="InterPro" id="IPR001849">
    <property type="entry name" value="PH_domain"/>
</dbReference>
<dbReference type="SMART" id="SM00325">
    <property type="entry name" value="RhoGEF"/>
    <property type="match status" value="1"/>
</dbReference>